<dbReference type="SMART" id="SM00283">
    <property type="entry name" value="MA"/>
    <property type="match status" value="1"/>
</dbReference>
<evidence type="ECO:0000256" key="5">
    <source>
        <dbReference type="ARBA" id="ARBA00022989"/>
    </source>
</evidence>
<dbReference type="Gene3D" id="3.30.450.20">
    <property type="entry name" value="PAS domain"/>
    <property type="match status" value="1"/>
</dbReference>
<evidence type="ECO:0000256" key="9">
    <source>
        <dbReference type="PROSITE-ProRule" id="PRU00284"/>
    </source>
</evidence>
<keyword evidence="3" id="KW-0145">Chemotaxis</keyword>
<evidence type="ECO:0000313" key="15">
    <source>
        <dbReference type="Proteomes" id="UP001501510"/>
    </source>
</evidence>
<evidence type="ECO:0000256" key="8">
    <source>
        <dbReference type="ARBA" id="ARBA00029447"/>
    </source>
</evidence>
<dbReference type="CDD" id="cd12914">
    <property type="entry name" value="PDC1_DGC_like"/>
    <property type="match status" value="1"/>
</dbReference>
<dbReference type="PANTHER" id="PTHR32089:SF112">
    <property type="entry name" value="LYSOZYME-LIKE PROTEIN-RELATED"/>
    <property type="match status" value="1"/>
</dbReference>
<evidence type="ECO:0000256" key="4">
    <source>
        <dbReference type="ARBA" id="ARBA00022692"/>
    </source>
</evidence>
<dbReference type="Proteomes" id="UP001501510">
    <property type="component" value="Unassembled WGS sequence"/>
</dbReference>
<dbReference type="Pfam" id="PF02743">
    <property type="entry name" value="dCache_1"/>
    <property type="match status" value="1"/>
</dbReference>
<dbReference type="CDD" id="cd06225">
    <property type="entry name" value="HAMP"/>
    <property type="match status" value="1"/>
</dbReference>
<reference evidence="15" key="1">
    <citation type="journal article" date="2019" name="Int. J. Syst. Evol. Microbiol.">
        <title>The Global Catalogue of Microorganisms (GCM) 10K type strain sequencing project: providing services to taxonomists for standard genome sequencing and annotation.</title>
        <authorList>
            <consortium name="The Broad Institute Genomics Platform"/>
            <consortium name="The Broad Institute Genome Sequencing Center for Infectious Disease"/>
            <person name="Wu L."/>
            <person name="Ma J."/>
        </authorList>
    </citation>
    <scope>NUCLEOTIDE SEQUENCE [LARGE SCALE GENOMIC DNA]</scope>
    <source>
        <strain evidence="15">JCM 1407</strain>
    </source>
</reference>
<dbReference type="EMBL" id="BAAACG010000009">
    <property type="protein sequence ID" value="GAA0740262.1"/>
    <property type="molecule type" value="Genomic_DNA"/>
</dbReference>
<dbReference type="SMART" id="SM00304">
    <property type="entry name" value="HAMP"/>
    <property type="match status" value="1"/>
</dbReference>
<keyword evidence="7 9" id="KW-0807">Transducer</keyword>
<dbReference type="Gene3D" id="6.10.340.10">
    <property type="match status" value="1"/>
</dbReference>
<evidence type="ECO:0000256" key="7">
    <source>
        <dbReference type="ARBA" id="ARBA00023224"/>
    </source>
</evidence>
<comment type="subcellular location">
    <subcellularLocation>
        <location evidence="1">Cell membrane</location>
        <topology evidence="1">Multi-pass membrane protein</topology>
    </subcellularLocation>
</comment>
<dbReference type="Gene3D" id="1.10.287.950">
    <property type="entry name" value="Methyl-accepting chemotaxis protein"/>
    <property type="match status" value="1"/>
</dbReference>
<feature type="domain" description="HAMP" evidence="13">
    <location>
        <begin position="310"/>
        <end position="365"/>
    </location>
</feature>
<dbReference type="SUPFAM" id="SSF58104">
    <property type="entry name" value="Methyl-accepting chemotaxis protein (MCP) signaling domain"/>
    <property type="match status" value="1"/>
</dbReference>
<comment type="caution">
    <text evidence="14">The sequence shown here is derived from an EMBL/GenBank/DDBJ whole genome shotgun (WGS) entry which is preliminary data.</text>
</comment>
<keyword evidence="2" id="KW-1003">Cell membrane</keyword>
<dbReference type="RefSeq" id="WP_343761304.1">
    <property type="nucleotide sequence ID" value="NZ_BAAACG010000009.1"/>
</dbReference>
<dbReference type="SUPFAM" id="SSF103190">
    <property type="entry name" value="Sensory domain-like"/>
    <property type="match status" value="1"/>
</dbReference>
<keyword evidence="5 11" id="KW-1133">Transmembrane helix</keyword>
<dbReference type="InterPro" id="IPR003660">
    <property type="entry name" value="HAMP_dom"/>
</dbReference>
<comment type="similarity">
    <text evidence="8">Belongs to the methyl-accepting chemotaxis (MCP) protein family.</text>
</comment>
<gene>
    <name evidence="14" type="ORF">GCM10008906_20030</name>
</gene>
<dbReference type="CDD" id="cd11386">
    <property type="entry name" value="MCP_signal"/>
    <property type="match status" value="1"/>
</dbReference>
<feature type="transmembrane region" description="Helical" evidence="11">
    <location>
        <begin position="286"/>
        <end position="308"/>
    </location>
</feature>
<protein>
    <submittedName>
        <fullName evidence="14">Methyl-accepting chemotaxis protein</fullName>
    </submittedName>
</protein>
<dbReference type="PROSITE" id="PS50111">
    <property type="entry name" value="CHEMOTAXIS_TRANSDUC_2"/>
    <property type="match status" value="1"/>
</dbReference>
<dbReference type="Pfam" id="PF00015">
    <property type="entry name" value="MCPsignal"/>
    <property type="match status" value="1"/>
</dbReference>
<proteinExistence type="inferred from homology"/>
<feature type="domain" description="Methyl-accepting transducer" evidence="12">
    <location>
        <begin position="384"/>
        <end position="648"/>
    </location>
</feature>
<dbReference type="InterPro" id="IPR004089">
    <property type="entry name" value="MCPsignal_dom"/>
</dbReference>
<feature type="region of interest" description="Disordered" evidence="10">
    <location>
        <begin position="673"/>
        <end position="693"/>
    </location>
</feature>
<dbReference type="InterPro" id="IPR029151">
    <property type="entry name" value="Sensor-like_sf"/>
</dbReference>
<feature type="transmembrane region" description="Helical" evidence="11">
    <location>
        <begin position="14"/>
        <end position="36"/>
    </location>
</feature>
<evidence type="ECO:0000256" key="6">
    <source>
        <dbReference type="ARBA" id="ARBA00023136"/>
    </source>
</evidence>
<evidence type="ECO:0000259" key="12">
    <source>
        <dbReference type="PROSITE" id="PS50111"/>
    </source>
</evidence>
<dbReference type="CDD" id="cd12912">
    <property type="entry name" value="PDC2_MCP_like"/>
    <property type="match status" value="1"/>
</dbReference>
<dbReference type="PANTHER" id="PTHR32089">
    <property type="entry name" value="METHYL-ACCEPTING CHEMOTAXIS PROTEIN MCPB"/>
    <property type="match status" value="1"/>
</dbReference>
<dbReference type="InterPro" id="IPR033479">
    <property type="entry name" value="dCache_1"/>
</dbReference>
<dbReference type="PROSITE" id="PS50885">
    <property type="entry name" value="HAMP"/>
    <property type="match status" value="1"/>
</dbReference>
<evidence type="ECO:0000259" key="13">
    <source>
        <dbReference type="PROSITE" id="PS50885"/>
    </source>
</evidence>
<keyword evidence="6 11" id="KW-0472">Membrane</keyword>
<evidence type="ECO:0000256" key="11">
    <source>
        <dbReference type="SAM" id="Phobius"/>
    </source>
</evidence>
<sequence>MGKNKKNVSIRKKLLVYFGLVILCISIGLGLISYFISSRILVRNIDSTLPEAAKQASKIVESRLQGEFKALEQIADMKEVKDSKVKWKDKEKILKGKIKQIGAMSIAIADKNGNAMSTENKKYNISDREYFKKSIRGGFGASDPIVSKANNSVVIVLSVPIKVNNQIVGVLSAAGDGNGLSDITKDIKYGKDSLTFMINKKGETIADKDENLVLSKENLLKKSKEDKSLESLGVIYDRMIKGETGVGEYDYDGKEKYLGFTSVKLTGWSLGITAPKNVLMSGVKKIMLYIGVCSIIFLVLGVVIADFIGRSISNPIVHSVKHLKLIASGDYTKEVNEKYLNYNDEVGELARAVQSMQKDVKDTILSIKESTKKVNLHSENLSAISEEMASSSENISKTIQDVAKGTGTQAEDLTKITSVLNKFEKSLNEMLISIEDINDTSNNIQDTANESNEKMENLVSSISKVRTNFDEFIKKLNKLGENIGQINSITDLINSIAQQTNLLALNAAIEAARVGEAGKGFAVVAEEIRKLAEQSKNSSEDISNLIDNISKENKGIITSSKDVNYELEESGKTIEEGVNSFKNIIDAVQDVIPKIQYVNSSAALIDKEKNSIIETIEGTSGIAEEISASSEEIAASSEEMTSSTEEVSNAAMELSYMTKDVKEELDKFKLEEMENDKSSYMETKEKEIIEKDS</sequence>
<keyword evidence="15" id="KW-1185">Reference proteome</keyword>
<evidence type="ECO:0000256" key="2">
    <source>
        <dbReference type="ARBA" id="ARBA00022475"/>
    </source>
</evidence>
<accession>A0ABP3UPX5</accession>
<keyword evidence="4 11" id="KW-0812">Transmembrane</keyword>
<organism evidence="14 15">
    <name type="scientific">Clostridium oceanicum</name>
    <dbReference type="NCBI Taxonomy" id="1543"/>
    <lineage>
        <taxon>Bacteria</taxon>
        <taxon>Bacillati</taxon>
        <taxon>Bacillota</taxon>
        <taxon>Clostridia</taxon>
        <taxon>Eubacteriales</taxon>
        <taxon>Clostridiaceae</taxon>
        <taxon>Clostridium</taxon>
    </lineage>
</organism>
<evidence type="ECO:0000256" key="10">
    <source>
        <dbReference type="SAM" id="MobiDB-lite"/>
    </source>
</evidence>
<evidence type="ECO:0000313" key="14">
    <source>
        <dbReference type="EMBL" id="GAA0740262.1"/>
    </source>
</evidence>
<evidence type="ECO:0000256" key="3">
    <source>
        <dbReference type="ARBA" id="ARBA00022500"/>
    </source>
</evidence>
<name>A0ABP3UPX5_9CLOT</name>
<evidence type="ECO:0000256" key="1">
    <source>
        <dbReference type="ARBA" id="ARBA00004651"/>
    </source>
</evidence>